<accession>A0A345T415</accession>
<feature type="site" description="Important for catalytic activity" evidence="7">
    <location>
        <position position="422"/>
    </location>
</feature>
<evidence type="ECO:0000256" key="5">
    <source>
        <dbReference type="ARBA" id="ARBA00023239"/>
    </source>
</evidence>
<keyword evidence="4 7" id="KW-0472">Membrane</keyword>
<keyword evidence="6 7" id="KW-0961">Cell wall biogenesis/degradation</keyword>
<dbReference type="EMBL" id="CP031264">
    <property type="protein sequence ID" value="AXI80720.1"/>
    <property type="molecule type" value="Genomic_DNA"/>
</dbReference>
<keyword evidence="5 7" id="KW-0456">Lyase</keyword>
<feature type="compositionally biased region" description="Pro residues" evidence="8">
    <location>
        <begin position="98"/>
        <end position="130"/>
    </location>
</feature>
<dbReference type="EC" id="4.2.2.29" evidence="7"/>
<comment type="catalytic activity">
    <reaction evidence="7">
        <text>a peptidoglycan chain = a peptidoglycan chain with N-acetyl-1,6-anhydromuramyl-[peptide] at the reducing end + a peptidoglycan chain with N-acetylglucosamine at the non-reducing end.</text>
        <dbReference type="EC" id="4.2.2.29"/>
    </reaction>
</comment>
<comment type="subcellular location">
    <subcellularLocation>
        <location evidence="7">Cell membrane</location>
        <topology evidence="7">Single-pass membrane protein</topology>
    </subcellularLocation>
</comment>
<dbReference type="NCBIfam" id="TIGR00247">
    <property type="entry name" value="endolytic transglycosylase MltG"/>
    <property type="match status" value="1"/>
</dbReference>
<dbReference type="OrthoDB" id="9814591at2"/>
<evidence type="ECO:0000256" key="2">
    <source>
        <dbReference type="ARBA" id="ARBA00022692"/>
    </source>
</evidence>
<evidence type="ECO:0000256" key="1">
    <source>
        <dbReference type="ARBA" id="ARBA00022475"/>
    </source>
</evidence>
<organism evidence="9 10">
    <name type="scientific">Peterkaempfera bronchialis</name>
    <dbReference type="NCBI Taxonomy" id="2126346"/>
    <lineage>
        <taxon>Bacteria</taxon>
        <taxon>Bacillati</taxon>
        <taxon>Actinomycetota</taxon>
        <taxon>Actinomycetes</taxon>
        <taxon>Kitasatosporales</taxon>
        <taxon>Streptomycetaceae</taxon>
        <taxon>Peterkaempfera</taxon>
    </lineage>
</organism>
<keyword evidence="10" id="KW-1185">Reference proteome</keyword>
<evidence type="ECO:0000256" key="3">
    <source>
        <dbReference type="ARBA" id="ARBA00022989"/>
    </source>
</evidence>
<keyword evidence="1 7" id="KW-1003">Cell membrane</keyword>
<comment type="function">
    <text evidence="7">Functions as a peptidoglycan terminase that cleaves nascent peptidoglycan strands endolytically to terminate their elongation.</text>
</comment>
<sequence>MTDLGRGYGSQPWNAGDPLYGDVPAQGGVPGGYGQQSSYGGYGQGQGQGQGHGQQQGWQPDPYGQQPPQQYPGNWQQPQDPYTTGQQPQYPQQQYPGQQPPPQQYPQQQPPPQRTPPPPQQPQQPQPQQQPPQNDGFDWEAEAAALDAPPAEPAQEEPWEEERPEDGELEGAFFGDQDDSRGAERRRKQQGKKSGIRNSGACLVVSLVLVGILGGGGYYGYTFYQGHFGPPPDFTGKGTGSVQVEIPDGASGTQMGVELKKAGVVKSVDAFVKAYTAEKKAVNIQAGFFTMPLQMSAAEAVKYLVESAGGNVLLIPEGRRATEIYAMIDAKLKLNKGTTAKAAKANVKALGLPSWAEGNPEGFLFPARYPVGKDTKPLALLKQMVGRANDEFTKLGFADGYKKDGLKSPYELLTVASLVQAEGLNSEDFGKISRVVYNRLKPGQTETNGFLQFDSTYNYARGNRTLHVSAAEMHAYKSDINTYYRPGLPAQPISNPGEEALQAALNPTPGPWYYFVSITPTDTRFAATSAEHDKNVELFKQELSKNGASG</sequence>
<dbReference type="GO" id="GO:0009252">
    <property type="term" value="P:peptidoglycan biosynthetic process"/>
    <property type="evidence" value="ECO:0007669"/>
    <property type="project" value="UniProtKB-UniRule"/>
</dbReference>
<evidence type="ECO:0000313" key="9">
    <source>
        <dbReference type="EMBL" id="AXI80720.1"/>
    </source>
</evidence>
<dbReference type="GO" id="GO:0005886">
    <property type="term" value="C:plasma membrane"/>
    <property type="evidence" value="ECO:0007669"/>
    <property type="project" value="UniProtKB-SubCell"/>
</dbReference>
<reference evidence="10" key="1">
    <citation type="submission" date="2018-07" db="EMBL/GenBank/DDBJ databases">
        <title>Streptacidiphilus bronchialis DSM 106435 chromosome.</title>
        <authorList>
            <person name="Batra D."/>
            <person name="Gulvik C.A."/>
        </authorList>
    </citation>
    <scope>NUCLEOTIDE SEQUENCE [LARGE SCALE GENOMIC DNA]</scope>
    <source>
        <strain evidence="10">DSM 106435</strain>
    </source>
</reference>
<protein>
    <recommendedName>
        <fullName evidence="7">Endolytic murein transglycosylase</fullName>
        <ecNumber evidence="7">4.2.2.29</ecNumber>
    </recommendedName>
    <alternativeName>
        <fullName evidence="7">Peptidoglycan lytic transglycosylase</fullName>
    </alternativeName>
    <alternativeName>
        <fullName evidence="7">Peptidoglycan polymerization terminase</fullName>
    </alternativeName>
</protein>
<dbReference type="GO" id="GO:0008932">
    <property type="term" value="F:lytic endotransglycosylase activity"/>
    <property type="evidence" value="ECO:0007669"/>
    <property type="project" value="UniProtKB-UniRule"/>
</dbReference>
<dbReference type="AlphaFoldDB" id="A0A345T415"/>
<feature type="compositionally biased region" description="Gly residues" evidence="8">
    <location>
        <begin position="28"/>
        <end position="54"/>
    </location>
</feature>
<comment type="similarity">
    <text evidence="7">Belongs to the transglycosylase MltG family.</text>
</comment>
<evidence type="ECO:0000256" key="8">
    <source>
        <dbReference type="SAM" id="MobiDB-lite"/>
    </source>
</evidence>
<dbReference type="KEGG" id="stri:C7M71_028400"/>
<dbReference type="RefSeq" id="WP_111490711.1">
    <property type="nucleotide sequence ID" value="NZ_CP031264.1"/>
</dbReference>
<proteinExistence type="inferred from homology"/>
<feature type="transmembrane region" description="Helical" evidence="7">
    <location>
        <begin position="195"/>
        <end position="221"/>
    </location>
</feature>
<dbReference type="GO" id="GO:0071555">
    <property type="term" value="P:cell wall organization"/>
    <property type="evidence" value="ECO:0007669"/>
    <property type="project" value="UniProtKB-KW"/>
</dbReference>
<feature type="region of interest" description="Disordered" evidence="8">
    <location>
        <begin position="148"/>
        <end position="195"/>
    </location>
</feature>
<gene>
    <name evidence="7 9" type="primary">mltG</name>
    <name evidence="9" type="ORF">C7M71_028400</name>
</gene>
<dbReference type="Pfam" id="PF02618">
    <property type="entry name" value="YceG"/>
    <property type="match status" value="1"/>
</dbReference>
<dbReference type="PANTHER" id="PTHR30518">
    <property type="entry name" value="ENDOLYTIC MUREIN TRANSGLYCOSYLASE"/>
    <property type="match status" value="1"/>
</dbReference>
<name>A0A345T415_9ACTN</name>
<evidence type="ECO:0000256" key="4">
    <source>
        <dbReference type="ARBA" id="ARBA00023136"/>
    </source>
</evidence>
<feature type="compositionally biased region" description="Low complexity" evidence="8">
    <location>
        <begin position="55"/>
        <end position="97"/>
    </location>
</feature>
<dbReference type="Gene3D" id="3.30.1490.480">
    <property type="entry name" value="Endolytic murein transglycosylase"/>
    <property type="match status" value="1"/>
</dbReference>
<dbReference type="PANTHER" id="PTHR30518:SF2">
    <property type="entry name" value="ENDOLYTIC MUREIN TRANSGLYCOSYLASE"/>
    <property type="match status" value="1"/>
</dbReference>
<feature type="region of interest" description="Disordered" evidence="8">
    <location>
        <begin position="1"/>
        <end position="136"/>
    </location>
</feature>
<feature type="compositionally biased region" description="Basic residues" evidence="8">
    <location>
        <begin position="184"/>
        <end position="195"/>
    </location>
</feature>
<feature type="compositionally biased region" description="Acidic residues" evidence="8">
    <location>
        <begin position="154"/>
        <end position="169"/>
    </location>
</feature>
<dbReference type="Proteomes" id="UP000249340">
    <property type="component" value="Chromosome"/>
</dbReference>
<evidence type="ECO:0000313" key="10">
    <source>
        <dbReference type="Proteomes" id="UP000249340"/>
    </source>
</evidence>
<dbReference type="HAMAP" id="MF_02065">
    <property type="entry name" value="MltG"/>
    <property type="match status" value="1"/>
</dbReference>
<dbReference type="InterPro" id="IPR003770">
    <property type="entry name" value="MLTG-like"/>
</dbReference>
<evidence type="ECO:0000256" key="6">
    <source>
        <dbReference type="ARBA" id="ARBA00023316"/>
    </source>
</evidence>
<keyword evidence="2 7" id="KW-0812">Transmembrane</keyword>
<evidence type="ECO:0000256" key="7">
    <source>
        <dbReference type="HAMAP-Rule" id="MF_02065"/>
    </source>
</evidence>
<keyword evidence="3 7" id="KW-1133">Transmembrane helix</keyword>